<dbReference type="Proteomes" id="UP001057402">
    <property type="component" value="Chromosome 6"/>
</dbReference>
<dbReference type="EMBL" id="CM042885">
    <property type="protein sequence ID" value="KAI4363825.1"/>
    <property type="molecule type" value="Genomic_DNA"/>
</dbReference>
<gene>
    <name evidence="1" type="ORF">MLD38_019994</name>
</gene>
<name>A0ACB9QBX9_9MYRT</name>
<proteinExistence type="predicted"/>
<evidence type="ECO:0000313" key="2">
    <source>
        <dbReference type="Proteomes" id="UP001057402"/>
    </source>
</evidence>
<comment type="caution">
    <text evidence="1">The sequence shown here is derived from an EMBL/GenBank/DDBJ whole genome shotgun (WGS) entry which is preliminary data.</text>
</comment>
<protein>
    <submittedName>
        <fullName evidence="1">Uncharacterized protein</fullName>
    </submittedName>
</protein>
<organism evidence="1 2">
    <name type="scientific">Melastoma candidum</name>
    <dbReference type="NCBI Taxonomy" id="119954"/>
    <lineage>
        <taxon>Eukaryota</taxon>
        <taxon>Viridiplantae</taxon>
        <taxon>Streptophyta</taxon>
        <taxon>Embryophyta</taxon>
        <taxon>Tracheophyta</taxon>
        <taxon>Spermatophyta</taxon>
        <taxon>Magnoliopsida</taxon>
        <taxon>eudicotyledons</taxon>
        <taxon>Gunneridae</taxon>
        <taxon>Pentapetalae</taxon>
        <taxon>rosids</taxon>
        <taxon>malvids</taxon>
        <taxon>Myrtales</taxon>
        <taxon>Melastomataceae</taxon>
        <taxon>Melastomatoideae</taxon>
        <taxon>Melastomateae</taxon>
        <taxon>Melastoma</taxon>
    </lineage>
</organism>
<sequence length="528" mass="60291">MAVFDVLFGWKKAAKCKKLIRRVQSRLRLLRNRRESILRQSRCDVVRLVQMGYMTIASERAEQLLKDESIKELYDLLDHFCEFIITNLSYIRRHRECPHGINEAVSSLIFASARCGELPELRRIRELFRERYGDKFIISAIDLLPGNLVNSKIRGHLSLKSISGDSRLEDECTRDQIQGLRVQPKTLAIEYASDLHKRGEEMAGRQEICRDVVPISPKTITDLEEEDVTATETEKRATLHVAKSQSHPRVTNSRGPEFRTSVWCSEEKERRIGLEKASEQREETVASSSVESSPRQFPELKVVYLDDVEELQSLPKGHNKGLDQRFLKFKSPAAPTGATPEEVAAERYVKQCEQSEDENDSPQTKVVPGKRLKWRSVSREPKTIEDKEYATYYSARNGNTRKHLDQSPTEMSRPSLKQRGIQGKVDVILDDSLDATHASTSSDSEEENIFLLPGYSRAMTMPPKRQTPRSDFNDGGRMPRSNSCPFQNQPTHVHPKLPDYDELASKFSALKGECLVSRPPKPRIGKHF</sequence>
<evidence type="ECO:0000313" key="1">
    <source>
        <dbReference type="EMBL" id="KAI4363825.1"/>
    </source>
</evidence>
<keyword evidence="2" id="KW-1185">Reference proteome</keyword>
<accession>A0ACB9QBX9</accession>
<reference evidence="2" key="1">
    <citation type="journal article" date="2023" name="Front. Plant Sci.">
        <title>Chromosomal-level genome assembly of Melastoma candidum provides insights into trichome evolution.</title>
        <authorList>
            <person name="Zhong Y."/>
            <person name="Wu W."/>
            <person name="Sun C."/>
            <person name="Zou P."/>
            <person name="Liu Y."/>
            <person name="Dai S."/>
            <person name="Zhou R."/>
        </authorList>
    </citation>
    <scope>NUCLEOTIDE SEQUENCE [LARGE SCALE GENOMIC DNA]</scope>
</reference>